<dbReference type="EMBL" id="AP026798">
    <property type="protein sequence ID" value="BDR52832.1"/>
    <property type="molecule type" value="Genomic_DNA"/>
</dbReference>
<accession>A0ABM8B7I0</accession>
<feature type="domain" description="CRM" evidence="3">
    <location>
        <begin position="4"/>
        <end position="100"/>
    </location>
</feature>
<gene>
    <name evidence="4" type="ORF">KIM372_07390</name>
</gene>
<sequence length="104" mass="11280">MENMALSKKQVKQLRALANGLSPALWIGKEGVSEAAVKQTEQTLDAHELIKCVVQDGGPVDAREAGEDLADRLGAQLVQVIGRRFVLYRASNKEGITPIALVRE</sequence>
<dbReference type="SUPFAM" id="SSF75471">
    <property type="entry name" value="YhbY-like"/>
    <property type="match status" value="1"/>
</dbReference>
<proteinExistence type="predicted"/>
<keyword evidence="1 2" id="KW-0694">RNA-binding</keyword>
<organism evidence="4 5">
    <name type="scientific">Bombiscardovia nodaiensis</name>
    <dbReference type="NCBI Taxonomy" id="2932181"/>
    <lineage>
        <taxon>Bacteria</taxon>
        <taxon>Bacillati</taxon>
        <taxon>Actinomycetota</taxon>
        <taxon>Actinomycetes</taxon>
        <taxon>Bifidobacteriales</taxon>
        <taxon>Bifidobacteriaceae</taxon>
        <taxon>Bombiscardovia</taxon>
    </lineage>
</organism>
<keyword evidence="5" id="KW-1185">Reference proteome</keyword>
<dbReference type="Gene3D" id="3.30.110.60">
    <property type="entry name" value="YhbY-like"/>
    <property type="match status" value="1"/>
</dbReference>
<dbReference type="InterPro" id="IPR035920">
    <property type="entry name" value="YhbY-like_sf"/>
</dbReference>
<dbReference type="InterPro" id="IPR001890">
    <property type="entry name" value="RNA-binding_CRM"/>
</dbReference>
<name>A0ABM8B7I0_9BIFI</name>
<evidence type="ECO:0000313" key="5">
    <source>
        <dbReference type="Proteomes" id="UP001321766"/>
    </source>
</evidence>
<evidence type="ECO:0000256" key="2">
    <source>
        <dbReference type="PROSITE-ProRule" id="PRU00626"/>
    </source>
</evidence>
<dbReference type="PROSITE" id="PS51295">
    <property type="entry name" value="CRM"/>
    <property type="match status" value="1"/>
</dbReference>
<reference evidence="4 5" key="1">
    <citation type="journal article" date="2023" name="Microbiol. Spectr.">
        <title>Symbiosis of Carpenter Bees with Uncharacterized Lactic Acid Bacteria Showing NAD Auxotrophy.</title>
        <authorList>
            <person name="Kawasaki S."/>
            <person name="Ozawa K."/>
            <person name="Mori T."/>
            <person name="Yamamoto A."/>
            <person name="Ito M."/>
            <person name="Ohkuma M."/>
            <person name="Sakamoto M."/>
            <person name="Matsutani M."/>
        </authorList>
    </citation>
    <scope>NUCLEOTIDE SEQUENCE [LARGE SCALE GENOMIC DNA]</scope>
    <source>
        <strain evidence="4 5">Kim37-2</strain>
    </source>
</reference>
<evidence type="ECO:0000256" key="1">
    <source>
        <dbReference type="ARBA" id="ARBA00022884"/>
    </source>
</evidence>
<dbReference type="Pfam" id="PF01985">
    <property type="entry name" value="CRS1_YhbY"/>
    <property type="match status" value="1"/>
</dbReference>
<dbReference type="InterPro" id="IPR051925">
    <property type="entry name" value="RNA-binding_domain"/>
</dbReference>
<dbReference type="PANTHER" id="PTHR40065:SF3">
    <property type="entry name" value="RNA-BINDING PROTEIN YHBY"/>
    <property type="match status" value="1"/>
</dbReference>
<evidence type="ECO:0000259" key="3">
    <source>
        <dbReference type="PROSITE" id="PS51295"/>
    </source>
</evidence>
<protein>
    <submittedName>
        <fullName evidence="4">RNA-binding protein</fullName>
    </submittedName>
</protein>
<dbReference type="SMART" id="SM01103">
    <property type="entry name" value="CRS1_YhbY"/>
    <property type="match status" value="1"/>
</dbReference>
<dbReference type="PANTHER" id="PTHR40065">
    <property type="entry name" value="RNA-BINDING PROTEIN YHBY"/>
    <property type="match status" value="1"/>
</dbReference>
<dbReference type="Proteomes" id="UP001321766">
    <property type="component" value="Chromosome"/>
</dbReference>
<evidence type="ECO:0000313" key="4">
    <source>
        <dbReference type="EMBL" id="BDR52832.1"/>
    </source>
</evidence>